<reference evidence="2" key="1">
    <citation type="submission" date="2022-08" db="EMBL/GenBank/DDBJ databases">
        <authorList>
            <person name="Gutierrez-Valencia J."/>
        </authorList>
    </citation>
    <scope>NUCLEOTIDE SEQUENCE</scope>
</reference>
<evidence type="ECO:0000313" key="3">
    <source>
        <dbReference type="Proteomes" id="UP001154282"/>
    </source>
</evidence>
<dbReference type="Proteomes" id="UP001154282">
    <property type="component" value="Unassembled WGS sequence"/>
</dbReference>
<feature type="non-terminal residue" evidence="2">
    <location>
        <position position="1"/>
    </location>
</feature>
<evidence type="ECO:0000256" key="1">
    <source>
        <dbReference type="SAM" id="MobiDB-lite"/>
    </source>
</evidence>
<organism evidence="2 3">
    <name type="scientific">Linum tenue</name>
    <dbReference type="NCBI Taxonomy" id="586396"/>
    <lineage>
        <taxon>Eukaryota</taxon>
        <taxon>Viridiplantae</taxon>
        <taxon>Streptophyta</taxon>
        <taxon>Embryophyta</taxon>
        <taxon>Tracheophyta</taxon>
        <taxon>Spermatophyta</taxon>
        <taxon>Magnoliopsida</taxon>
        <taxon>eudicotyledons</taxon>
        <taxon>Gunneridae</taxon>
        <taxon>Pentapetalae</taxon>
        <taxon>rosids</taxon>
        <taxon>fabids</taxon>
        <taxon>Malpighiales</taxon>
        <taxon>Linaceae</taxon>
        <taxon>Linum</taxon>
    </lineage>
</organism>
<dbReference type="EMBL" id="CAMGYJ010000009">
    <property type="protein sequence ID" value="CAI0540290.1"/>
    <property type="molecule type" value="Genomic_DNA"/>
</dbReference>
<gene>
    <name evidence="2" type="ORF">LITE_LOCUS41620</name>
</gene>
<name>A0AAV0Q5V5_9ROSI</name>
<protein>
    <submittedName>
        <fullName evidence="2">Uncharacterized protein</fullName>
    </submittedName>
</protein>
<feature type="compositionally biased region" description="Low complexity" evidence="1">
    <location>
        <begin position="338"/>
        <end position="347"/>
    </location>
</feature>
<feature type="compositionally biased region" description="Basic and acidic residues" evidence="1">
    <location>
        <begin position="327"/>
        <end position="336"/>
    </location>
</feature>
<comment type="caution">
    <text evidence="2">The sequence shown here is derived from an EMBL/GenBank/DDBJ whole genome shotgun (WGS) entry which is preliminary data.</text>
</comment>
<evidence type="ECO:0000313" key="2">
    <source>
        <dbReference type="EMBL" id="CAI0540290.1"/>
    </source>
</evidence>
<sequence length="387" mass="42048">KRKETEAQPSSYFHDINSGHISKAMQPVRAASPILSSRAVSDSLQNVPLMLQLWGIPPDCCTVLLGSKLGNALGEVVSAAIHRSVASSGLYIRLQVLLDVLAPLPLSLSVAHEDPTKGRFERIVSFTGALYPHPVGENRHRHQQIFAEKPILPICTLDPYAFAFVDSVDPITLIDNLGWLPMGDSPPWYMVTNRSFDSLDDSLKLLHYYITRVYFPRADRLDVVLPLDCWVMSHAISDMLLSYPHLLFGAIVDAAANDSPGVGLPFAGLITLLLHHLGVPLADFVTISDGCVHPSIDEVLAVVGLPPIVDLSSGGDDHGATDAAIRERDEEAKDEASADGGASASASVRPFKLKRQAKGPRPSNRALKRLNNQKNSQGVVLYENHDL</sequence>
<accession>A0AAV0Q5V5</accession>
<feature type="region of interest" description="Disordered" evidence="1">
    <location>
        <begin position="327"/>
        <end position="387"/>
    </location>
</feature>
<keyword evidence="3" id="KW-1185">Reference proteome</keyword>
<dbReference type="AlphaFoldDB" id="A0AAV0Q5V5"/>
<proteinExistence type="predicted"/>